<sequence>MRDMMKSFRRKVSRFTLQEKHPSESPSRITPGEKEDPKPPYWKKIPVHPTGSLKIPDYLLAMPAKSESRSIRFEERDLGDTPRWHARPIDTQKSFCTYRVLIENQRDNQTGNFYV</sequence>
<proteinExistence type="predicted"/>
<protein>
    <submittedName>
        <fullName evidence="2">Uncharacterized protein</fullName>
    </submittedName>
</protein>
<accession>A0AAV4M9C0</accession>
<keyword evidence="3" id="KW-1185">Reference proteome</keyword>
<comment type="caution">
    <text evidence="2">The sequence shown here is derived from an EMBL/GenBank/DDBJ whole genome shotgun (WGS) entry which is preliminary data.</text>
</comment>
<name>A0AAV4M9C0_CAEEX</name>
<evidence type="ECO:0000313" key="2">
    <source>
        <dbReference type="EMBL" id="GIX69028.1"/>
    </source>
</evidence>
<feature type="region of interest" description="Disordered" evidence="1">
    <location>
        <begin position="1"/>
        <end position="45"/>
    </location>
</feature>
<reference evidence="2 3" key="1">
    <citation type="submission" date="2021-06" db="EMBL/GenBank/DDBJ databases">
        <title>Caerostris extrusa draft genome.</title>
        <authorList>
            <person name="Kono N."/>
            <person name="Arakawa K."/>
        </authorList>
    </citation>
    <scope>NUCLEOTIDE SEQUENCE [LARGE SCALE GENOMIC DNA]</scope>
</reference>
<dbReference type="EMBL" id="BPLR01019542">
    <property type="protein sequence ID" value="GIX69028.1"/>
    <property type="molecule type" value="Genomic_DNA"/>
</dbReference>
<gene>
    <name evidence="2" type="ORF">CEXT_221791</name>
</gene>
<dbReference type="AlphaFoldDB" id="A0AAV4M9C0"/>
<dbReference type="Proteomes" id="UP001054945">
    <property type="component" value="Unassembled WGS sequence"/>
</dbReference>
<evidence type="ECO:0000313" key="3">
    <source>
        <dbReference type="Proteomes" id="UP001054945"/>
    </source>
</evidence>
<organism evidence="2 3">
    <name type="scientific">Caerostris extrusa</name>
    <name type="common">Bark spider</name>
    <name type="synonym">Caerostris bankana</name>
    <dbReference type="NCBI Taxonomy" id="172846"/>
    <lineage>
        <taxon>Eukaryota</taxon>
        <taxon>Metazoa</taxon>
        <taxon>Ecdysozoa</taxon>
        <taxon>Arthropoda</taxon>
        <taxon>Chelicerata</taxon>
        <taxon>Arachnida</taxon>
        <taxon>Araneae</taxon>
        <taxon>Araneomorphae</taxon>
        <taxon>Entelegynae</taxon>
        <taxon>Araneoidea</taxon>
        <taxon>Araneidae</taxon>
        <taxon>Caerostris</taxon>
    </lineage>
</organism>
<evidence type="ECO:0000256" key="1">
    <source>
        <dbReference type="SAM" id="MobiDB-lite"/>
    </source>
</evidence>